<evidence type="ECO:0000256" key="1">
    <source>
        <dbReference type="SAM" id="Phobius"/>
    </source>
</evidence>
<proteinExistence type="predicted"/>
<protein>
    <submittedName>
        <fullName evidence="2">Uncharacterized protein</fullName>
    </submittedName>
</protein>
<comment type="caution">
    <text evidence="2">The sequence shown here is derived from an EMBL/GenBank/DDBJ whole genome shotgun (WGS) entry which is preliminary data.</text>
</comment>
<keyword evidence="1" id="KW-0812">Transmembrane</keyword>
<dbReference type="Proteomes" id="UP001459277">
    <property type="component" value="Unassembled WGS sequence"/>
</dbReference>
<keyword evidence="3" id="KW-1185">Reference proteome</keyword>
<dbReference type="AlphaFoldDB" id="A0AAW2C893"/>
<sequence>MLNLSICLSPLSYCDLINVVFMSIPLGMYVSLNAIFIDSIVNSPSHNKRLDICTIFKERKQKFSNILGGYFPTKTHDFFNKNPWRVFSYKISWDFHPLEII</sequence>
<feature type="transmembrane region" description="Helical" evidence="1">
    <location>
        <begin position="20"/>
        <end position="41"/>
    </location>
</feature>
<evidence type="ECO:0000313" key="2">
    <source>
        <dbReference type="EMBL" id="KAK9994419.1"/>
    </source>
</evidence>
<evidence type="ECO:0000313" key="3">
    <source>
        <dbReference type="Proteomes" id="UP001459277"/>
    </source>
</evidence>
<organism evidence="2 3">
    <name type="scientific">Lithocarpus litseifolius</name>
    <dbReference type="NCBI Taxonomy" id="425828"/>
    <lineage>
        <taxon>Eukaryota</taxon>
        <taxon>Viridiplantae</taxon>
        <taxon>Streptophyta</taxon>
        <taxon>Embryophyta</taxon>
        <taxon>Tracheophyta</taxon>
        <taxon>Spermatophyta</taxon>
        <taxon>Magnoliopsida</taxon>
        <taxon>eudicotyledons</taxon>
        <taxon>Gunneridae</taxon>
        <taxon>Pentapetalae</taxon>
        <taxon>rosids</taxon>
        <taxon>fabids</taxon>
        <taxon>Fagales</taxon>
        <taxon>Fagaceae</taxon>
        <taxon>Lithocarpus</taxon>
    </lineage>
</organism>
<name>A0AAW2C893_9ROSI</name>
<dbReference type="EMBL" id="JAZDWU010000008">
    <property type="protein sequence ID" value="KAK9994419.1"/>
    <property type="molecule type" value="Genomic_DNA"/>
</dbReference>
<keyword evidence="1" id="KW-0472">Membrane</keyword>
<keyword evidence="1" id="KW-1133">Transmembrane helix</keyword>
<gene>
    <name evidence="2" type="ORF">SO802_024122</name>
</gene>
<accession>A0AAW2C893</accession>
<reference evidence="2 3" key="1">
    <citation type="submission" date="2024-01" db="EMBL/GenBank/DDBJ databases">
        <title>A telomere-to-telomere, gap-free genome of sweet tea (Lithocarpus litseifolius).</title>
        <authorList>
            <person name="Zhou J."/>
        </authorList>
    </citation>
    <scope>NUCLEOTIDE SEQUENCE [LARGE SCALE GENOMIC DNA]</scope>
    <source>
        <strain evidence="2">Zhou-2022a</strain>
        <tissue evidence="2">Leaf</tissue>
    </source>
</reference>